<keyword evidence="2 5" id="KW-0812">Transmembrane</keyword>
<comment type="subcellular location">
    <subcellularLocation>
        <location evidence="1">Membrane</location>
        <topology evidence="1">Multi-pass membrane protein</topology>
    </subcellularLocation>
</comment>
<organism evidence="7 8">
    <name type="scientific">Nocardioides currus</name>
    <dbReference type="NCBI Taxonomy" id="2133958"/>
    <lineage>
        <taxon>Bacteria</taxon>
        <taxon>Bacillati</taxon>
        <taxon>Actinomycetota</taxon>
        <taxon>Actinomycetes</taxon>
        <taxon>Propionibacteriales</taxon>
        <taxon>Nocardioidaceae</taxon>
        <taxon>Nocardioides</taxon>
    </lineage>
</organism>
<feature type="transmembrane region" description="Helical" evidence="5">
    <location>
        <begin position="12"/>
        <end position="45"/>
    </location>
</feature>
<feature type="transmembrane region" description="Helical" evidence="5">
    <location>
        <begin position="51"/>
        <end position="69"/>
    </location>
</feature>
<evidence type="ECO:0000313" key="8">
    <source>
        <dbReference type="Proteomes" id="UP000244867"/>
    </source>
</evidence>
<dbReference type="InterPro" id="IPR012340">
    <property type="entry name" value="NA-bd_OB-fold"/>
</dbReference>
<dbReference type="RefSeq" id="WP_108345341.1">
    <property type="nucleotide sequence ID" value="NZ_PYXZ01000007.1"/>
</dbReference>
<dbReference type="InterPro" id="IPR052165">
    <property type="entry name" value="Membrane_assoc_protease"/>
</dbReference>
<dbReference type="SUPFAM" id="SSF141322">
    <property type="entry name" value="NfeD domain-like"/>
    <property type="match status" value="1"/>
</dbReference>
<evidence type="ECO:0000256" key="4">
    <source>
        <dbReference type="ARBA" id="ARBA00023136"/>
    </source>
</evidence>
<dbReference type="PANTHER" id="PTHR33507">
    <property type="entry name" value="INNER MEMBRANE PROTEIN YBBJ"/>
    <property type="match status" value="1"/>
</dbReference>
<evidence type="ECO:0000256" key="1">
    <source>
        <dbReference type="ARBA" id="ARBA00004141"/>
    </source>
</evidence>
<dbReference type="OrthoDB" id="9792945at2"/>
<comment type="caution">
    <text evidence="7">The sequence shown here is derived from an EMBL/GenBank/DDBJ whole genome shotgun (WGS) entry which is preliminary data.</text>
</comment>
<feature type="domain" description="NfeD-like C-terminal" evidence="6">
    <location>
        <begin position="89"/>
        <end position="147"/>
    </location>
</feature>
<gene>
    <name evidence="7" type="ORF">C7S10_15420</name>
</gene>
<keyword evidence="8" id="KW-1185">Reference proteome</keyword>
<protein>
    <submittedName>
        <fullName evidence="7">NfeD family protein</fullName>
    </submittedName>
</protein>
<dbReference type="AlphaFoldDB" id="A0A2R7YUE5"/>
<dbReference type="EMBL" id="PYXZ01000007">
    <property type="protein sequence ID" value="PUA79951.1"/>
    <property type="molecule type" value="Genomic_DNA"/>
</dbReference>
<sequence length="153" mass="16176">MEWFREHAWETWLGLSIVLGVAELFSLDLVLIMLAAGALVGMIAAVLDLHVAIQILAASAASVAALAMVRPSVVKRFHSGPELSLGHGKLIGRQGVVTEEISGLAAGRIKLAGEFWTAEPYDDTTSIAPGETVEVLEIRGATAVVHPVARLES</sequence>
<evidence type="ECO:0000256" key="2">
    <source>
        <dbReference type="ARBA" id="ARBA00022692"/>
    </source>
</evidence>
<evidence type="ECO:0000259" key="6">
    <source>
        <dbReference type="Pfam" id="PF01957"/>
    </source>
</evidence>
<reference evidence="7 8" key="1">
    <citation type="submission" date="2018-03" db="EMBL/GenBank/DDBJ databases">
        <authorList>
            <person name="Keele B.F."/>
        </authorList>
    </citation>
    <scope>NUCLEOTIDE SEQUENCE [LARGE SCALE GENOMIC DNA]</scope>
    <source>
        <strain evidence="7 8">IB-3</strain>
    </source>
</reference>
<dbReference type="GO" id="GO:0005886">
    <property type="term" value="C:plasma membrane"/>
    <property type="evidence" value="ECO:0007669"/>
    <property type="project" value="TreeGrafter"/>
</dbReference>
<dbReference type="Proteomes" id="UP000244867">
    <property type="component" value="Unassembled WGS sequence"/>
</dbReference>
<evidence type="ECO:0000313" key="7">
    <source>
        <dbReference type="EMBL" id="PUA79951.1"/>
    </source>
</evidence>
<dbReference type="InterPro" id="IPR002810">
    <property type="entry name" value="NfeD-like_C"/>
</dbReference>
<proteinExistence type="predicted"/>
<keyword evidence="4 5" id="KW-0472">Membrane</keyword>
<dbReference type="Pfam" id="PF01957">
    <property type="entry name" value="NfeD"/>
    <property type="match status" value="1"/>
</dbReference>
<dbReference type="PANTHER" id="PTHR33507:SF3">
    <property type="entry name" value="INNER MEMBRANE PROTEIN YBBJ"/>
    <property type="match status" value="1"/>
</dbReference>
<evidence type="ECO:0000256" key="5">
    <source>
        <dbReference type="SAM" id="Phobius"/>
    </source>
</evidence>
<accession>A0A2R7YUE5</accession>
<dbReference type="Gene3D" id="2.40.50.140">
    <property type="entry name" value="Nucleic acid-binding proteins"/>
    <property type="match status" value="1"/>
</dbReference>
<evidence type="ECO:0000256" key="3">
    <source>
        <dbReference type="ARBA" id="ARBA00022989"/>
    </source>
</evidence>
<keyword evidence="3 5" id="KW-1133">Transmembrane helix</keyword>
<name>A0A2R7YUE5_9ACTN</name>